<dbReference type="EMBL" id="JAPZBR010000002">
    <property type="protein sequence ID" value="KAJ5361868.1"/>
    <property type="molecule type" value="Genomic_DNA"/>
</dbReference>
<protein>
    <submittedName>
        <fullName evidence="1">RmlC-like cupin</fullName>
    </submittedName>
</protein>
<dbReference type="InterPro" id="IPR014710">
    <property type="entry name" value="RmlC-like_jellyroll"/>
</dbReference>
<proteinExistence type="predicted"/>
<comment type="caution">
    <text evidence="1">The sequence shown here is derived from an EMBL/GenBank/DDBJ whole genome shotgun (WGS) entry which is preliminary data.</text>
</comment>
<dbReference type="InterPro" id="IPR053146">
    <property type="entry name" value="QDO-like"/>
</dbReference>
<dbReference type="Proteomes" id="UP001148299">
    <property type="component" value="Unassembled WGS sequence"/>
</dbReference>
<gene>
    <name evidence="1" type="ORF">N7541_002712</name>
</gene>
<evidence type="ECO:0000313" key="2">
    <source>
        <dbReference type="Proteomes" id="UP001148299"/>
    </source>
</evidence>
<reference evidence="1" key="1">
    <citation type="submission" date="2022-12" db="EMBL/GenBank/DDBJ databases">
        <authorList>
            <person name="Petersen C."/>
        </authorList>
    </citation>
    <scope>NUCLEOTIDE SEQUENCE</scope>
    <source>
        <strain evidence="1">IBT 35675</strain>
    </source>
</reference>
<evidence type="ECO:0000313" key="1">
    <source>
        <dbReference type="EMBL" id="KAJ5361868.1"/>
    </source>
</evidence>
<name>A0A9W9UY58_PENBR</name>
<dbReference type="PANTHER" id="PTHR36440">
    <property type="entry name" value="PUTATIVE (AFU_ORTHOLOGUE AFUA_8G07350)-RELATED"/>
    <property type="match status" value="1"/>
</dbReference>
<reference evidence="1" key="2">
    <citation type="journal article" date="2023" name="IMA Fungus">
        <title>Comparative genomic study of the Penicillium genus elucidates a diverse pangenome and 15 lateral gene transfer events.</title>
        <authorList>
            <person name="Petersen C."/>
            <person name="Sorensen T."/>
            <person name="Nielsen M.R."/>
            <person name="Sondergaard T.E."/>
            <person name="Sorensen J.L."/>
            <person name="Fitzpatrick D.A."/>
            <person name="Frisvad J.C."/>
            <person name="Nielsen K.L."/>
        </authorList>
    </citation>
    <scope>NUCLEOTIDE SEQUENCE</scope>
    <source>
        <strain evidence="1">IBT 35675</strain>
    </source>
</reference>
<sequence length="367" mass="40726">MSVPRVTEPPQDGGSYIVHRFNGEVLTMPGSKGAFRMYATQKQTNNGMAVFGWDGPANEQGYHYHKITHDAFLITEGHLKIYCGEDCRILSPGDFASAPPQLAIHNPMPLGPFVRALPLVSPADWVDIFRDTKDPFTGVMFPEYDTQNQDAEMERRLPKNYEEPYDTYGVDEPSVAEVKEWSEKDTILPDGPEPYFLRYKSGPKWVLGGVTSQPFITTKQAAEGRFAISTIETSSAYKRTIFSEFLQFPKIHHALVLLDGAMEVTLKGGTPTEIHAGEVLFIDANTAFRLSFTQPYIKFMCYVDGDGLEALIHEAGDSTKAVALPDSPRHIDEAKPGIQAQSQNLNGLWALGIDQVSSSLKYLSLTI</sequence>
<dbReference type="InterPro" id="IPR011051">
    <property type="entry name" value="RmlC_Cupin_sf"/>
</dbReference>
<dbReference type="SUPFAM" id="SSF51182">
    <property type="entry name" value="RmlC-like cupins"/>
    <property type="match status" value="1"/>
</dbReference>
<accession>A0A9W9UY58</accession>
<dbReference type="PANTHER" id="PTHR36440:SF1">
    <property type="entry name" value="PUTATIVE (AFU_ORTHOLOGUE AFUA_8G07350)-RELATED"/>
    <property type="match status" value="1"/>
</dbReference>
<dbReference type="AlphaFoldDB" id="A0A9W9UY58"/>
<dbReference type="Gene3D" id="2.60.120.10">
    <property type="entry name" value="Jelly Rolls"/>
    <property type="match status" value="2"/>
</dbReference>
<organism evidence="1 2">
    <name type="scientific">Penicillium brevicompactum</name>
    <dbReference type="NCBI Taxonomy" id="5074"/>
    <lineage>
        <taxon>Eukaryota</taxon>
        <taxon>Fungi</taxon>
        <taxon>Dikarya</taxon>
        <taxon>Ascomycota</taxon>
        <taxon>Pezizomycotina</taxon>
        <taxon>Eurotiomycetes</taxon>
        <taxon>Eurotiomycetidae</taxon>
        <taxon>Eurotiales</taxon>
        <taxon>Aspergillaceae</taxon>
        <taxon>Penicillium</taxon>
    </lineage>
</organism>
<keyword evidence="2" id="KW-1185">Reference proteome</keyword>